<sequence length="118" mass="12560">MWGENVRSETVGKRRVVAAGHDAGADPRIEALSRAVHRMRRALDGHPAELRDRREAERELEALAAAARSEAPVAEELRHSLLLLAAAVGSVSALARPLAAVREAVELFGTGRPPTGTG</sequence>
<name>A0ABS3WQF5_9ACTN</name>
<comment type="caution">
    <text evidence="1">The sequence shown here is derived from an EMBL/GenBank/DDBJ whole genome shotgun (WGS) entry which is preliminary data.</text>
</comment>
<dbReference type="InterPro" id="IPR045999">
    <property type="entry name" value="DUF5955"/>
</dbReference>
<dbReference type="Pfam" id="PF19380">
    <property type="entry name" value="DUF5955"/>
    <property type="match status" value="1"/>
</dbReference>
<dbReference type="EMBL" id="JAFFZN010000005">
    <property type="protein sequence ID" value="MBO8185358.1"/>
    <property type="molecule type" value="Genomic_DNA"/>
</dbReference>
<gene>
    <name evidence="1" type="ORF">JW592_07765</name>
</gene>
<protein>
    <submittedName>
        <fullName evidence="1">Uncharacterized protein</fullName>
    </submittedName>
</protein>
<organism evidence="1 2">
    <name type="scientific">Streptomyces spirodelae</name>
    <dbReference type="NCBI Taxonomy" id="2812904"/>
    <lineage>
        <taxon>Bacteria</taxon>
        <taxon>Bacillati</taxon>
        <taxon>Actinomycetota</taxon>
        <taxon>Actinomycetes</taxon>
        <taxon>Kitasatosporales</taxon>
        <taxon>Streptomycetaceae</taxon>
        <taxon>Streptomyces</taxon>
    </lineage>
</organism>
<accession>A0ABS3WQF5</accession>
<proteinExistence type="predicted"/>
<dbReference type="Proteomes" id="UP001518976">
    <property type="component" value="Unassembled WGS sequence"/>
</dbReference>
<evidence type="ECO:0000313" key="1">
    <source>
        <dbReference type="EMBL" id="MBO8185358.1"/>
    </source>
</evidence>
<keyword evidence="2" id="KW-1185">Reference proteome</keyword>
<evidence type="ECO:0000313" key="2">
    <source>
        <dbReference type="Proteomes" id="UP001518976"/>
    </source>
</evidence>
<reference evidence="1 2" key="1">
    <citation type="submission" date="2021-02" db="EMBL/GenBank/DDBJ databases">
        <title>Streptomyces spirodelae sp. nov., isolated from duckweed.</title>
        <authorList>
            <person name="Saimee Y."/>
            <person name="Duangmal K."/>
        </authorList>
    </citation>
    <scope>NUCLEOTIDE SEQUENCE [LARGE SCALE GENOMIC DNA]</scope>
    <source>
        <strain evidence="1 2">DW4-2</strain>
    </source>
</reference>